<evidence type="ECO:0000313" key="2">
    <source>
        <dbReference type="Proteomes" id="UP001153620"/>
    </source>
</evidence>
<dbReference type="AlphaFoldDB" id="A0A9N9RUD6"/>
<dbReference type="Proteomes" id="UP001153620">
    <property type="component" value="Chromosome 2"/>
</dbReference>
<sequence length="33" mass="3860">MHLYSLGMDSMLLNSFFNSFYRTLLGSTVFNRP</sequence>
<accession>A0A9N9RUD6</accession>
<gene>
    <name evidence="1" type="ORF">CHIRRI_LOCUS7982</name>
</gene>
<organism evidence="1 2">
    <name type="scientific">Chironomus riparius</name>
    <dbReference type="NCBI Taxonomy" id="315576"/>
    <lineage>
        <taxon>Eukaryota</taxon>
        <taxon>Metazoa</taxon>
        <taxon>Ecdysozoa</taxon>
        <taxon>Arthropoda</taxon>
        <taxon>Hexapoda</taxon>
        <taxon>Insecta</taxon>
        <taxon>Pterygota</taxon>
        <taxon>Neoptera</taxon>
        <taxon>Endopterygota</taxon>
        <taxon>Diptera</taxon>
        <taxon>Nematocera</taxon>
        <taxon>Chironomoidea</taxon>
        <taxon>Chironomidae</taxon>
        <taxon>Chironominae</taxon>
        <taxon>Chironomus</taxon>
    </lineage>
</organism>
<reference evidence="1" key="2">
    <citation type="submission" date="2022-10" db="EMBL/GenBank/DDBJ databases">
        <authorList>
            <consortium name="ENA_rothamsted_submissions"/>
            <consortium name="culmorum"/>
            <person name="King R."/>
        </authorList>
    </citation>
    <scope>NUCLEOTIDE SEQUENCE</scope>
</reference>
<proteinExistence type="predicted"/>
<dbReference type="EMBL" id="OU895878">
    <property type="protein sequence ID" value="CAG9805104.1"/>
    <property type="molecule type" value="Genomic_DNA"/>
</dbReference>
<reference evidence="1" key="1">
    <citation type="submission" date="2022-01" db="EMBL/GenBank/DDBJ databases">
        <authorList>
            <person name="King R."/>
        </authorList>
    </citation>
    <scope>NUCLEOTIDE SEQUENCE</scope>
</reference>
<protein>
    <submittedName>
        <fullName evidence="1">Uncharacterized protein</fullName>
    </submittedName>
</protein>
<evidence type="ECO:0000313" key="1">
    <source>
        <dbReference type="EMBL" id="CAG9805104.1"/>
    </source>
</evidence>
<keyword evidence="2" id="KW-1185">Reference proteome</keyword>
<name>A0A9N9RUD6_9DIPT</name>